<keyword evidence="3" id="KW-1185">Reference proteome</keyword>
<dbReference type="GO" id="GO:0016491">
    <property type="term" value="F:oxidoreductase activity"/>
    <property type="evidence" value="ECO:0007669"/>
    <property type="project" value="InterPro"/>
</dbReference>
<organism evidence="2 3">
    <name type="scientific">Bondarzewia mesenterica</name>
    <dbReference type="NCBI Taxonomy" id="1095465"/>
    <lineage>
        <taxon>Eukaryota</taxon>
        <taxon>Fungi</taxon>
        <taxon>Dikarya</taxon>
        <taxon>Basidiomycota</taxon>
        <taxon>Agaricomycotina</taxon>
        <taxon>Agaricomycetes</taxon>
        <taxon>Russulales</taxon>
        <taxon>Bondarzewiaceae</taxon>
        <taxon>Bondarzewia</taxon>
    </lineage>
</organism>
<protein>
    <submittedName>
        <fullName evidence="2">Uncharacterized protein</fullName>
    </submittedName>
</protein>
<evidence type="ECO:0000313" key="2">
    <source>
        <dbReference type="EMBL" id="THH15315.1"/>
    </source>
</evidence>
<dbReference type="NCBIfam" id="NF041278">
    <property type="entry name" value="CmcJ_NvfI_EfuI"/>
    <property type="match status" value="1"/>
</dbReference>
<dbReference type="PANTHER" id="PTHR34598:SF3">
    <property type="entry name" value="OXIDOREDUCTASE AN1597"/>
    <property type="match status" value="1"/>
</dbReference>
<accession>A0A4S4LSZ2</accession>
<dbReference type="InterPro" id="IPR044053">
    <property type="entry name" value="AsaB-like"/>
</dbReference>
<evidence type="ECO:0000313" key="3">
    <source>
        <dbReference type="Proteomes" id="UP000310158"/>
    </source>
</evidence>
<dbReference type="PANTHER" id="PTHR34598">
    <property type="entry name" value="BLL6449 PROTEIN"/>
    <property type="match status" value="1"/>
</dbReference>
<dbReference type="AlphaFoldDB" id="A0A4S4LSZ2"/>
<dbReference type="Proteomes" id="UP000310158">
    <property type="component" value="Unassembled WGS sequence"/>
</dbReference>
<evidence type="ECO:0000256" key="1">
    <source>
        <dbReference type="ARBA" id="ARBA00023604"/>
    </source>
</evidence>
<sequence length="318" mass="36352">MSTSENIVAATLHYFTPPPDGSKPWWQINADPTTGITPRNYENKPFNVSVENVRGKQHLFKLDDAGFQYFRVPTKVTDFSDDDKVREEYYPEQADVLKSLTGASRVVIFDHSTHPFQTHFLRVITLTRLKPPAIRRHRPDSTLDDPQNRRPISWVHVDQTPASSEARVHKHLPASLVPSLLARRYQIVNLWRPISHTALDFPLALCDCRSVGRDDLVATTLVYPDKQGELFSVRRNEAHQWKYLRGMEPDEGVLIKWSVRLQFVRISAIIEASLFSFDSIQDGSVAILTPHTAFVDPTTPKDAPLRESIELRALVFYD</sequence>
<name>A0A4S4LSZ2_9AGAM</name>
<comment type="caution">
    <text evidence="2">The sequence shown here is derived from an EMBL/GenBank/DDBJ whole genome shotgun (WGS) entry which is preliminary data.</text>
</comment>
<gene>
    <name evidence="2" type="ORF">EW146_g5138</name>
</gene>
<reference evidence="2 3" key="1">
    <citation type="submission" date="2019-02" db="EMBL/GenBank/DDBJ databases">
        <title>Genome sequencing of the rare red list fungi Bondarzewia mesenterica.</title>
        <authorList>
            <person name="Buettner E."/>
            <person name="Kellner H."/>
        </authorList>
    </citation>
    <scope>NUCLEOTIDE SEQUENCE [LARGE SCALE GENOMIC DNA]</scope>
    <source>
        <strain evidence="2 3">DSM 108281</strain>
    </source>
</reference>
<dbReference type="OrthoDB" id="412788at2759"/>
<dbReference type="EMBL" id="SGPL01000216">
    <property type="protein sequence ID" value="THH15315.1"/>
    <property type="molecule type" value="Genomic_DNA"/>
</dbReference>
<proteinExistence type="inferred from homology"/>
<comment type="similarity">
    <text evidence="1">Belongs to the asaB hydroxylase/desaturase family.</text>
</comment>